<dbReference type="Pfam" id="PF13392">
    <property type="entry name" value="HNH_3"/>
    <property type="match status" value="1"/>
</dbReference>
<dbReference type="Gene3D" id="3.90.75.20">
    <property type="match status" value="1"/>
</dbReference>
<dbReference type="InterPro" id="IPR003615">
    <property type="entry name" value="HNH_nuc"/>
</dbReference>
<keyword evidence="2" id="KW-0378">Hydrolase</keyword>
<gene>
    <name evidence="2" type="ORF">TM448A01214_0005</name>
    <name evidence="3" type="ORF">TM448B03012_0014</name>
</gene>
<name>A0A6H1ZNE6_9ZZZZ</name>
<protein>
    <submittedName>
        <fullName evidence="2">Putative homing endonuclease</fullName>
    </submittedName>
</protein>
<dbReference type="EMBL" id="MT144984">
    <property type="protein sequence ID" value="QJI02230.1"/>
    <property type="molecule type" value="Genomic_DNA"/>
</dbReference>
<evidence type="ECO:0000313" key="3">
    <source>
        <dbReference type="EMBL" id="QJI02230.1"/>
    </source>
</evidence>
<dbReference type="AlphaFoldDB" id="A0A6H1ZNE6"/>
<dbReference type="InterPro" id="IPR044925">
    <property type="entry name" value="His-Me_finger_sf"/>
</dbReference>
<accession>A0A6H1ZNE6</accession>
<dbReference type="EMBL" id="MT144113">
    <property type="protein sequence ID" value="QJA48999.1"/>
    <property type="molecule type" value="Genomic_DNA"/>
</dbReference>
<evidence type="ECO:0000259" key="1">
    <source>
        <dbReference type="Pfam" id="PF13392"/>
    </source>
</evidence>
<dbReference type="SUPFAM" id="SSF54060">
    <property type="entry name" value="His-Me finger endonucleases"/>
    <property type="match status" value="1"/>
</dbReference>
<evidence type="ECO:0000313" key="2">
    <source>
        <dbReference type="EMBL" id="QJA48999.1"/>
    </source>
</evidence>
<keyword evidence="2" id="KW-0540">Nuclease</keyword>
<organism evidence="2">
    <name type="scientific">viral metagenome</name>
    <dbReference type="NCBI Taxonomy" id="1070528"/>
    <lineage>
        <taxon>unclassified sequences</taxon>
        <taxon>metagenomes</taxon>
        <taxon>organismal metagenomes</taxon>
    </lineage>
</organism>
<dbReference type="GO" id="GO:0004519">
    <property type="term" value="F:endonuclease activity"/>
    <property type="evidence" value="ECO:0007669"/>
    <property type="project" value="UniProtKB-KW"/>
</dbReference>
<reference evidence="2" key="1">
    <citation type="submission" date="2020-03" db="EMBL/GenBank/DDBJ databases">
        <title>The deep terrestrial virosphere.</title>
        <authorList>
            <person name="Holmfeldt K."/>
            <person name="Nilsson E."/>
            <person name="Simone D."/>
            <person name="Lopez-Fernandez M."/>
            <person name="Wu X."/>
            <person name="de Brujin I."/>
            <person name="Lundin D."/>
            <person name="Andersson A."/>
            <person name="Bertilsson S."/>
            <person name="Dopson M."/>
        </authorList>
    </citation>
    <scope>NUCLEOTIDE SEQUENCE</scope>
    <source>
        <strain evidence="2">TM448A01214</strain>
        <strain evidence="3">TM448B03012</strain>
    </source>
</reference>
<sequence>MDRHKNRKKYKFLSINGKTVKEHRLVMENAVGRKLSRWEIVHHKDDNGMNNNLNNLEIVPYGEHSRLEGRNKRPKAKLQPDDVGVIRKMIKDNIAYKLIAWIYQVNRRTISDISTGATWSWA</sequence>
<proteinExistence type="predicted"/>
<keyword evidence="2" id="KW-0255">Endonuclease</keyword>
<feature type="domain" description="HNH nuclease" evidence="1">
    <location>
        <begin position="23"/>
        <end position="66"/>
    </location>
</feature>